<evidence type="ECO:0000256" key="2">
    <source>
        <dbReference type="SAM" id="Coils"/>
    </source>
</evidence>
<keyword evidence="6" id="KW-1185">Reference proteome</keyword>
<dbReference type="Proteomes" id="UP001212841">
    <property type="component" value="Unassembled WGS sequence"/>
</dbReference>
<comment type="caution">
    <text evidence="5">The sequence shown here is derived from an EMBL/GenBank/DDBJ whole genome shotgun (WGS) entry which is preliminary data.</text>
</comment>
<feature type="domain" description="CASP C-terminal" evidence="4">
    <location>
        <begin position="244"/>
        <end position="506"/>
    </location>
</feature>
<dbReference type="EMBL" id="JADGJD010000625">
    <property type="protein sequence ID" value="KAJ3049568.1"/>
    <property type="molecule type" value="Genomic_DNA"/>
</dbReference>
<reference evidence="5" key="1">
    <citation type="submission" date="2020-05" db="EMBL/GenBank/DDBJ databases">
        <title>Phylogenomic resolution of chytrid fungi.</title>
        <authorList>
            <person name="Stajich J.E."/>
            <person name="Amses K."/>
            <person name="Simmons R."/>
            <person name="Seto K."/>
            <person name="Myers J."/>
            <person name="Bonds A."/>
            <person name="Quandt C.A."/>
            <person name="Barry K."/>
            <person name="Liu P."/>
            <person name="Grigoriev I."/>
            <person name="Longcore J.E."/>
            <person name="James T.Y."/>
        </authorList>
    </citation>
    <scope>NUCLEOTIDE SEQUENCE</scope>
    <source>
        <strain evidence="5">JEL0318</strain>
    </source>
</reference>
<dbReference type="Pfam" id="PF08172">
    <property type="entry name" value="CASP_C"/>
    <property type="match status" value="1"/>
</dbReference>
<feature type="compositionally biased region" description="Basic and acidic residues" evidence="3">
    <location>
        <begin position="397"/>
        <end position="415"/>
    </location>
</feature>
<dbReference type="PANTHER" id="PTHR14043">
    <property type="entry name" value="CCAAT DISPLACEMENT PROTEIN-RELATED"/>
    <property type="match status" value="1"/>
</dbReference>
<accession>A0AAD5SAJ2</accession>
<evidence type="ECO:0000313" key="6">
    <source>
        <dbReference type="Proteomes" id="UP001212841"/>
    </source>
</evidence>
<organism evidence="5 6">
    <name type="scientific">Rhizophlyctis rosea</name>
    <dbReference type="NCBI Taxonomy" id="64517"/>
    <lineage>
        <taxon>Eukaryota</taxon>
        <taxon>Fungi</taxon>
        <taxon>Fungi incertae sedis</taxon>
        <taxon>Chytridiomycota</taxon>
        <taxon>Chytridiomycota incertae sedis</taxon>
        <taxon>Chytridiomycetes</taxon>
        <taxon>Rhizophlyctidales</taxon>
        <taxon>Rhizophlyctidaceae</taxon>
        <taxon>Rhizophlyctis</taxon>
    </lineage>
</organism>
<feature type="coiled-coil region" evidence="2">
    <location>
        <begin position="340"/>
        <end position="381"/>
    </location>
</feature>
<evidence type="ECO:0000313" key="5">
    <source>
        <dbReference type="EMBL" id="KAJ3049568.1"/>
    </source>
</evidence>
<evidence type="ECO:0000256" key="1">
    <source>
        <dbReference type="ARBA" id="ARBA00023054"/>
    </source>
</evidence>
<feature type="coiled-coil region" evidence="2">
    <location>
        <begin position="81"/>
        <end position="176"/>
    </location>
</feature>
<dbReference type="InterPro" id="IPR012955">
    <property type="entry name" value="CASP_C"/>
</dbReference>
<dbReference type="AlphaFoldDB" id="A0AAD5SAJ2"/>
<dbReference type="PANTHER" id="PTHR14043:SF2">
    <property type="entry name" value="HOMEOBOX PROTEIN CUT"/>
    <property type="match status" value="1"/>
</dbReference>
<protein>
    <recommendedName>
        <fullName evidence="4">CASP C-terminal domain-containing protein</fullName>
    </recommendedName>
</protein>
<proteinExistence type="predicted"/>
<feature type="coiled-coil region" evidence="2">
    <location>
        <begin position="21"/>
        <end position="48"/>
    </location>
</feature>
<feature type="coiled-coil region" evidence="2">
    <location>
        <begin position="233"/>
        <end position="267"/>
    </location>
</feature>
<evidence type="ECO:0000259" key="4">
    <source>
        <dbReference type="Pfam" id="PF08172"/>
    </source>
</evidence>
<dbReference type="GO" id="GO:0006891">
    <property type="term" value="P:intra-Golgi vesicle-mediated transport"/>
    <property type="evidence" value="ECO:0007669"/>
    <property type="project" value="InterPro"/>
</dbReference>
<sequence length="529" mass="60953">MVNEKVAQKEAEMKETMDEKIRIYKETEHSLQRQLNQVKDQLVQLQSSHDVTQAKLVDHNQQYDEEVASKLGELEIVLMDLDRANLKIAHLEGENEVLRKEMTTSHGKNVEREWQDPSVLLERAQRLEADVTRLMAETDGLKDQLRDKGAAYAKRVSEVERDLALKNLNVAELETKLTEYEDYEKIKDELNVFKSIELDWVPDAKTNDHPLERLLLDKNKRLQAEVTSLKVDYTTISDELSATRRERDDLQNRCTQQQDLIGKLEDDLSKVNNIRETGKEAVQRPGLDPLSALVADAKLSPYDASTAARGTPVTPYTAGGSDAGAGEGNASIVPILTSQRDRYRQKNLELEQQIRNHLATISELRNDIEKLKSDNVTLYEKLRYTQSFQDGTAAAARRNEGSWRGDRSRDSGDHHVNIPLTYDQKRFTQDEVTAKYQTAYEGRLDPFRQFHKQEEARRLRNMNPAERATLNLTRLLAGNKYTRWFFVVYSLMLHMLVFATLYKLSQWEECRHDHENLLKPRDFVNGTGI</sequence>
<evidence type="ECO:0000256" key="3">
    <source>
        <dbReference type="SAM" id="MobiDB-lite"/>
    </source>
</evidence>
<gene>
    <name evidence="5" type="ORF">HK097_009454</name>
</gene>
<feature type="region of interest" description="Disordered" evidence="3">
    <location>
        <begin position="393"/>
        <end position="415"/>
    </location>
</feature>
<keyword evidence="1 2" id="KW-0175">Coiled coil</keyword>
<name>A0AAD5SAJ2_9FUNG</name>
<dbReference type="GO" id="GO:0000139">
    <property type="term" value="C:Golgi membrane"/>
    <property type="evidence" value="ECO:0007669"/>
    <property type="project" value="InterPro"/>
</dbReference>